<reference evidence="1" key="1">
    <citation type="submission" date="2023-03" db="EMBL/GenBank/DDBJ databases">
        <title>Amycolatopsis taiwanensis NBRC 103393.</title>
        <authorList>
            <person name="Ichikawa N."/>
            <person name="Sato H."/>
            <person name="Tonouchi N."/>
        </authorList>
    </citation>
    <scope>NUCLEOTIDE SEQUENCE</scope>
    <source>
        <strain evidence="1">NBRC 103393</strain>
    </source>
</reference>
<dbReference type="InterPro" id="IPR025680">
    <property type="entry name" value="DddI"/>
</dbReference>
<keyword evidence="2" id="KW-1185">Reference proteome</keyword>
<dbReference type="Pfam" id="PF14430">
    <property type="entry name" value="Imm1"/>
    <property type="match status" value="1"/>
</dbReference>
<accession>A0A9W6R5X1</accession>
<proteinExistence type="predicted"/>
<protein>
    <recommendedName>
        <fullName evidence="3">Immunity protein Imm1</fullName>
    </recommendedName>
</protein>
<sequence length="172" mass="19328">MILNAVVHGKYHYATTWAEMEWLINEVVEHSVPEWTGGPGISPGEIANFSFAEGRHSIGTYDWWPDNYLRVAVNPETGYGALIWYVTGDRNNVPEDLANYCWVSDNPNPPGFDPRVVADPGQPRFHDIYSVLPVAEVRAALEEFCRTGTGDRPETVRWVHGDMDGRRLDPSG</sequence>
<name>A0A9W6R5X1_9PSEU</name>
<comment type="caution">
    <text evidence="1">The sequence shown here is derived from an EMBL/GenBank/DDBJ whole genome shotgun (WGS) entry which is preliminary data.</text>
</comment>
<evidence type="ECO:0000313" key="1">
    <source>
        <dbReference type="EMBL" id="GLY70024.1"/>
    </source>
</evidence>
<dbReference type="AlphaFoldDB" id="A0A9W6R5X1"/>
<evidence type="ECO:0008006" key="3">
    <source>
        <dbReference type="Google" id="ProtNLM"/>
    </source>
</evidence>
<dbReference type="Proteomes" id="UP001165136">
    <property type="component" value="Unassembled WGS sequence"/>
</dbReference>
<dbReference type="EMBL" id="BSTI01000020">
    <property type="protein sequence ID" value="GLY70024.1"/>
    <property type="molecule type" value="Genomic_DNA"/>
</dbReference>
<gene>
    <name evidence="1" type="ORF">Atai01_66430</name>
</gene>
<evidence type="ECO:0000313" key="2">
    <source>
        <dbReference type="Proteomes" id="UP001165136"/>
    </source>
</evidence>
<organism evidence="1 2">
    <name type="scientific">Amycolatopsis taiwanensis</name>
    <dbReference type="NCBI Taxonomy" id="342230"/>
    <lineage>
        <taxon>Bacteria</taxon>
        <taxon>Bacillati</taxon>
        <taxon>Actinomycetota</taxon>
        <taxon>Actinomycetes</taxon>
        <taxon>Pseudonocardiales</taxon>
        <taxon>Pseudonocardiaceae</taxon>
        <taxon>Amycolatopsis</taxon>
    </lineage>
</organism>